<evidence type="ECO:0000313" key="3">
    <source>
        <dbReference type="Proteomes" id="UP000076727"/>
    </source>
</evidence>
<dbReference type="AlphaFoldDB" id="A0A165KWV3"/>
<keyword evidence="3" id="KW-1185">Reference proteome</keyword>
<evidence type="ECO:0000256" key="1">
    <source>
        <dbReference type="SAM" id="MobiDB-lite"/>
    </source>
</evidence>
<dbReference type="EMBL" id="KV429164">
    <property type="protein sequence ID" value="KZT63692.1"/>
    <property type="molecule type" value="Genomic_DNA"/>
</dbReference>
<feature type="compositionally biased region" description="Basic residues" evidence="1">
    <location>
        <begin position="156"/>
        <end position="173"/>
    </location>
</feature>
<protein>
    <submittedName>
        <fullName evidence="2">Uncharacterized protein</fullName>
    </submittedName>
</protein>
<proteinExistence type="predicted"/>
<accession>A0A165KWV3</accession>
<sequence length="209" mass="23231">MPRGSEHAHGRLYSDAFTFLPPPILSFPAASRRLCSPGTPPSTPPVTSIAIKALPVALKMSANVFARMRSTMHIQSTHRAAMASSRMPQRHTWGSMVDARGMERVVGGERPVRQGTLPAVSPSPLLGRPPHIPPSIRHRPAPPHRITGHPNLHLRSPVRRTRRRRAAARQRRPRWTTPQWRWLYQATVGASTAMRAQQVNSHRANAAPE</sequence>
<dbReference type="Proteomes" id="UP000076727">
    <property type="component" value="Unassembled WGS sequence"/>
</dbReference>
<name>A0A165KWV3_9APHY</name>
<organism evidence="2 3">
    <name type="scientific">Daedalea quercina L-15889</name>
    <dbReference type="NCBI Taxonomy" id="1314783"/>
    <lineage>
        <taxon>Eukaryota</taxon>
        <taxon>Fungi</taxon>
        <taxon>Dikarya</taxon>
        <taxon>Basidiomycota</taxon>
        <taxon>Agaricomycotina</taxon>
        <taxon>Agaricomycetes</taxon>
        <taxon>Polyporales</taxon>
        <taxon>Fomitopsis</taxon>
    </lineage>
</organism>
<reference evidence="2 3" key="1">
    <citation type="journal article" date="2016" name="Mol. Biol. Evol.">
        <title>Comparative Genomics of Early-Diverging Mushroom-Forming Fungi Provides Insights into the Origins of Lignocellulose Decay Capabilities.</title>
        <authorList>
            <person name="Nagy L.G."/>
            <person name="Riley R."/>
            <person name="Tritt A."/>
            <person name="Adam C."/>
            <person name="Daum C."/>
            <person name="Floudas D."/>
            <person name="Sun H."/>
            <person name="Yadav J.S."/>
            <person name="Pangilinan J."/>
            <person name="Larsson K.H."/>
            <person name="Matsuura K."/>
            <person name="Barry K."/>
            <person name="Labutti K."/>
            <person name="Kuo R."/>
            <person name="Ohm R.A."/>
            <person name="Bhattacharya S.S."/>
            <person name="Shirouzu T."/>
            <person name="Yoshinaga Y."/>
            <person name="Martin F.M."/>
            <person name="Grigoriev I.V."/>
            <person name="Hibbett D.S."/>
        </authorList>
    </citation>
    <scope>NUCLEOTIDE SEQUENCE [LARGE SCALE GENOMIC DNA]</scope>
    <source>
        <strain evidence="2 3">L-15889</strain>
    </source>
</reference>
<gene>
    <name evidence="2" type="ORF">DAEQUDRAFT_100877</name>
</gene>
<feature type="region of interest" description="Disordered" evidence="1">
    <location>
        <begin position="113"/>
        <end position="173"/>
    </location>
</feature>
<evidence type="ECO:0000313" key="2">
    <source>
        <dbReference type="EMBL" id="KZT63692.1"/>
    </source>
</evidence>